<keyword evidence="2" id="KW-0806">Transcription termination</keyword>
<dbReference type="SMART" id="SM00733">
    <property type="entry name" value="Mterf"/>
    <property type="match status" value="8"/>
</dbReference>
<keyword evidence="5" id="KW-1185">Reference proteome</keyword>
<keyword evidence="2" id="KW-0804">Transcription</keyword>
<evidence type="ECO:0000313" key="4">
    <source>
        <dbReference type="EMBL" id="KAJ8766337.1"/>
    </source>
</evidence>
<dbReference type="Gene3D" id="1.25.70.10">
    <property type="entry name" value="Transcription termination factor 3, mitochondrial"/>
    <property type="match status" value="1"/>
</dbReference>
<keyword evidence="2" id="KW-0805">Transcription regulation</keyword>
<dbReference type="GO" id="GO:0006353">
    <property type="term" value="P:DNA-templated transcription termination"/>
    <property type="evidence" value="ECO:0007669"/>
    <property type="project" value="UniProtKB-KW"/>
</dbReference>
<dbReference type="PANTHER" id="PTHR13068">
    <property type="entry name" value="CGI-12 PROTEIN-RELATED"/>
    <property type="match status" value="1"/>
</dbReference>
<reference evidence="4 5" key="1">
    <citation type="submission" date="2021-09" db="EMBL/GenBank/DDBJ databases">
        <title>Genomic insights and catalytic innovation underlie evolution of tropane alkaloids biosynthesis.</title>
        <authorList>
            <person name="Wang Y.-J."/>
            <person name="Tian T."/>
            <person name="Huang J.-P."/>
            <person name="Huang S.-X."/>
        </authorList>
    </citation>
    <scope>NUCLEOTIDE SEQUENCE [LARGE SCALE GENOMIC DNA]</scope>
    <source>
        <strain evidence="4">KIB-2018</strain>
        <tissue evidence="4">Leaf</tissue>
    </source>
</reference>
<dbReference type="FunFam" id="1.25.70.10:FF:000001">
    <property type="entry name" value="Mitochondrial transcription termination factor-like"/>
    <property type="match status" value="1"/>
</dbReference>
<evidence type="ECO:0000256" key="3">
    <source>
        <dbReference type="ARBA" id="ARBA00022946"/>
    </source>
</evidence>
<evidence type="ECO:0000256" key="1">
    <source>
        <dbReference type="ARBA" id="ARBA00007692"/>
    </source>
</evidence>
<gene>
    <name evidence="4" type="ORF">K2173_022396</name>
</gene>
<proteinExistence type="inferred from homology"/>
<dbReference type="PANTHER" id="PTHR13068:SF166">
    <property type="entry name" value="TRANSCRIPTION TERMINATION FACTOR MTERF15, MITOCHONDRIAL-LIKE"/>
    <property type="match status" value="1"/>
</dbReference>
<evidence type="ECO:0000256" key="2">
    <source>
        <dbReference type="ARBA" id="ARBA00022472"/>
    </source>
</evidence>
<dbReference type="InterPro" id="IPR003690">
    <property type="entry name" value="MTERF"/>
</dbReference>
<dbReference type="EMBL" id="JAIWQS010000005">
    <property type="protein sequence ID" value="KAJ8766337.1"/>
    <property type="molecule type" value="Genomic_DNA"/>
</dbReference>
<dbReference type="Pfam" id="PF02536">
    <property type="entry name" value="mTERF"/>
    <property type="match status" value="1"/>
</dbReference>
<dbReference type="GO" id="GO:0003676">
    <property type="term" value="F:nucleic acid binding"/>
    <property type="evidence" value="ECO:0007669"/>
    <property type="project" value="InterPro"/>
</dbReference>
<sequence>MIHRRFLIRTGIFAIRFSQSDQFYLSQRSLLYNSRFISSNANQYAFTVSYLIDKCGFSPKEASLLASRYIRIKCPDVPDTVLAFLKRHGFSQSQIRKAVKKNPALLLSSPEKTLFPKLEFFFSKGASSIDVARIFSGYPTLFSRSLERHIIPCYNYFHKLIQSDEKLVQVARRCPAILAYDVRLYGARNIDILKGVGVPMSNLAKAVYWQPSIVMLNADRNEKNVEELKRLGFDPSSYKFLSAFAMLAKMSKSTVERKFHCFREWGWSKEDFFAAFKREPICISLSEDKINAAMDFLVNKMGQDPFALVRSPNVLGMSMEKRIIPRAMVAQVLVSKGLIKKDLRLSSLFLSKENLFLQRFVLPYDGKDSQLLKLYEDNLHPRGEMRTTQKDIGNGFFLMPSTTYRQAVQAACGSCRRRSSVKV</sequence>
<dbReference type="AlphaFoldDB" id="A0AAV8THP4"/>
<evidence type="ECO:0000313" key="5">
    <source>
        <dbReference type="Proteomes" id="UP001159364"/>
    </source>
</evidence>
<comment type="similarity">
    <text evidence="1">Belongs to the mTERF family.</text>
</comment>
<name>A0AAV8THP4_9ROSI</name>
<dbReference type="Proteomes" id="UP001159364">
    <property type="component" value="Linkage Group LG05"/>
</dbReference>
<comment type="caution">
    <text evidence="4">The sequence shown here is derived from an EMBL/GenBank/DDBJ whole genome shotgun (WGS) entry which is preliminary data.</text>
</comment>
<keyword evidence="3" id="KW-0809">Transit peptide</keyword>
<accession>A0AAV8THP4</accession>
<organism evidence="4 5">
    <name type="scientific">Erythroxylum novogranatense</name>
    <dbReference type="NCBI Taxonomy" id="1862640"/>
    <lineage>
        <taxon>Eukaryota</taxon>
        <taxon>Viridiplantae</taxon>
        <taxon>Streptophyta</taxon>
        <taxon>Embryophyta</taxon>
        <taxon>Tracheophyta</taxon>
        <taxon>Spermatophyta</taxon>
        <taxon>Magnoliopsida</taxon>
        <taxon>eudicotyledons</taxon>
        <taxon>Gunneridae</taxon>
        <taxon>Pentapetalae</taxon>
        <taxon>rosids</taxon>
        <taxon>fabids</taxon>
        <taxon>Malpighiales</taxon>
        <taxon>Erythroxylaceae</taxon>
        <taxon>Erythroxylum</taxon>
    </lineage>
</organism>
<dbReference type="InterPro" id="IPR038538">
    <property type="entry name" value="MTERF_sf"/>
</dbReference>
<protein>
    <submittedName>
        <fullName evidence="4">Uncharacterized protein</fullName>
    </submittedName>
</protein>